<feature type="domain" description="DUF7674" evidence="1">
    <location>
        <begin position="11"/>
        <end position="80"/>
    </location>
</feature>
<dbReference type="Proteomes" id="UP000612282">
    <property type="component" value="Unassembled WGS sequence"/>
</dbReference>
<dbReference type="EMBL" id="BOMG01000114">
    <property type="protein sequence ID" value="GID60767.1"/>
    <property type="molecule type" value="Genomic_DNA"/>
</dbReference>
<keyword evidence="3" id="KW-1185">Reference proteome</keyword>
<protein>
    <recommendedName>
        <fullName evidence="1">DUF7674 domain-containing protein</fullName>
    </recommendedName>
</protein>
<comment type="caution">
    <text evidence="2">The sequence shown here is derived from an EMBL/GenBank/DDBJ whole genome shotgun (WGS) entry which is preliminary data.</text>
</comment>
<evidence type="ECO:0000259" key="1">
    <source>
        <dbReference type="Pfam" id="PF24722"/>
    </source>
</evidence>
<dbReference type="RefSeq" id="WP_425544606.1">
    <property type="nucleotide sequence ID" value="NZ_BAAAQE010000111.1"/>
</dbReference>
<reference evidence="2 3" key="1">
    <citation type="submission" date="2021-01" db="EMBL/GenBank/DDBJ databases">
        <title>Whole genome shotgun sequence of Actinoplanes couchii NBRC 106145.</title>
        <authorList>
            <person name="Komaki H."/>
            <person name="Tamura T."/>
        </authorList>
    </citation>
    <scope>NUCLEOTIDE SEQUENCE [LARGE SCALE GENOMIC DNA]</scope>
    <source>
        <strain evidence="2 3">NBRC 106145</strain>
    </source>
</reference>
<evidence type="ECO:0000313" key="3">
    <source>
        <dbReference type="Proteomes" id="UP000612282"/>
    </source>
</evidence>
<evidence type="ECO:0000313" key="2">
    <source>
        <dbReference type="EMBL" id="GID60767.1"/>
    </source>
</evidence>
<organism evidence="2 3">
    <name type="scientific">Actinoplanes couchii</name>
    <dbReference type="NCBI Taxonomy" id="403638"/>
    <lineage>
        <taxon>Bacteria</taxon>
        <taxon>Bacillati</taxon>
        <taxon>Actinomycetota</taxon>
        <taxon>Actinomycetes</taxon>
        <taxon>Micromonosporales</taxon>
        <taxon>Micromonosporaceae</taxon>
        <taxon>Actinoplanes</taxon>
    </lineage>
</organism>
<gene>
    <name evidence="2" type="ORF">Aco03nite_091710</name>
</gene>
<accession>A0ABQ3XQG1</accession>
<dbReference type="Pfam" id="PF24722">
    <property type="entry name" value="DUF7674"/>
    <property type="match status" value="1"/>
</dbReference>
<proteinExistence type="predicted"/>
<sequence length="255" mass="28249">MIGCLGFRDFLWDVLPEARDLILQEEDGEYVGTYTYMSVFRHVLDDAARRGDLVLVRRCLTILELLIADGDHMVQSAAQIRVLDKDGLTTELPFFYRAYAGPLTRRGLGYRDEDLTYLPPDWPVTLRPVPDGRPDVTAQVARAWLCEWSAEARAWIIDAERAELGPDLSLAGMTADRYFAAALHGLLDHATERAAAGDPDPVDDVMALLTAMVADPGLAGLVHDRRDELAGCLVLQIYAGRRISELERGTGNDHG</sequence>
<name>A0ABQ3XQG1_9ACTN</name>
<dbReference type="InterPro" id="IPR056091">
    <property type="entry name" value="DUF7674"/>
</dbReference>